<reference evidence="2" key="1">
    <citation type="submission" date="2013-01" db="EMBL/GenBank/DDBJ databases">
        <title>Draft Genome Sequence of a Mulberry Tree, Morus notabilis C.K. Schneid.</title>
        <authorList>
            <person name="He N."/>
            <person name="Zhao S."/>
        </authorList>
    </citation>
    <scope>NUCLEOTIDE SEQUENCE</scope>
</reference>
<dbReference type="EMBL" id="KE344559">
    <property type="protein sequence ID" value="EXB66985.1"/>
    <property type="molecule type" value="Genomic_DNA"/>
</dbReference>
<organism evidence="1 2">
    <name type="scientific">Morus notabilis</name>
    <dbReference type="NCBI Taxonomy" id="981085"/>
    <lineage>
        <taxon>Eukaryota</taxon>
        <taxon>Viridiplantae</taxon>
        <taxon>Streptophyta</taxon>
        <taxon>Embryophyta</taxon>
        <taxon>Tracheophyta</taxon>
        <taxon>Spermatophyta</taxon>
        <taxon>Magnoliopsida</taxon>
        <taxon>eudicotyledons</taxon>
        <taxon>Gunneridae</taxon>
        <taxon>Pentapetalae</taxon>
        <taxon>rosids</taxon>
        <taxon>fabids</taxon>
        <taxon>Rosales</taxon>
        <taxon>Moraceae</taxon>
        <taxon>Moreae</taxon>
        <taxon>Morus</taxon>
    </lineage>
</organism>
<evidence type="ECO:0000313" key="1">
    <source>
        <dbReference type="EMBL" id="EXB66985.1"/>
    </source>
</evidence>
<proteinExistence type="predicted"/>
<keyword evidence="2" id="KW-1185">Reference proteome</keyword>
<accession>W9R3J7</accession>
<name>W9R3J7_9ROSA</name>
<sequence length="87" mass="9963">MEERVAMDMLICLLDSPLSSSPLPFVVYAFQVRETASLSLSVFLKDLCQFLLVVFCQIVIDIKLSLWEKVKLYCIPHSPKDIHKGDF</sequence>
<dbReference type="Proteomes" id="UP000030645">
    <property type="component" value="Unassembled WGS sequence"/>
</dbReference>
<protein>
    <submittedName>
        <fullName evidence="1">Uncharacterized protein</fullName>
    </submittedName>
</protein>
<evidence type="ECO:0000313" key="2">
    <source>
        <dbReference type="Proteomes" id="UP000030645"/>
    </source>
</evidence>
<gene>
    <name evidence="1" type="ORF">L484_004910</name>
</gene>
<dbReference type="AlphaFoldDB" id="W9R3J7"/>